<proteinExistence type="predicted"/>
<organism evidence="1">
    <name type="scientific">freshwater metagenome</name>
    <dbReference type="NCBI Taxonomy" id="449393"/>
    <lineage>
        <taxon>unclassified sequences</taxon>
        <taxon>metagenomes</taxon>
        <taxon>ecological metagenomes</taxon>
    </lineage>
</organism>
<protein>
    <submittedName>
        <fullName evidence="1">Unannotated protein</fullName>
    </submittedName>
</protein>
<dbReference type="EMBL" id="CAEZTS010000286">
    <property type="protein sequence ID" value="CAB4599369.1"/>
    <property type="molecule type" value="Genomic_DNA"/>
</dbReference>
<dbReference type="AntiFam" id="ANF00173">
    <property type="entry name" value="Shadow ORF (opposite ppk)"/>
</dbReference>
<evidence type="ECO:0000313" key="1">
    <source>
        <dbReference type="EMBL" id="CAB4599369.1"/>
    </source>
</evidence>
<sequence length="260" mass="27392">MIRGHQQPLVLDVAAVAREVIEQLRGIGGDLGFTGDVSEILVQASGARVVVAGTEVHVSTQSIGILANDQHALGVGLQPHHAVDDVDTGPFEGLGPGDVGGLVEAGLQFHQHRHLHTAFGRANEVSGDRTVTAGAIQRHLDALHARVVGGLGEKLLHRTGETLVGVVHQQRALAHHREDRTVGLLGGGQSSRGDRLPRVVLQFRPVDGMNLHQAGQVDEPVDVDDVALGEIVLLDQQPTHLGVGGTIDFQSHRASESAPS</sequence>
<name>A0A6J6GHL2_9ZZZZ</name>
<gene>
    <name evidence="1" type="ORF">UFOPK1722_02108</name>
</gene>
<dbReference type="AlphaFoldDB" id="A0A6J6GHL2"/>
<reference evidence="1" key="1">
    <citation type="submission" date="2020-05" db="EMBL/GenBank/DDBJ databases">
        <authorList>
            <person name="Chiriac C."/>
            <person name="Salcher M."/>
            <person name="Ghai R."/>
            <person name="Kavagutti S V."/>
        </authorList>
    </citation>
    <scope>NUCLEOTIDE SEQUENCE</scope>
</reference>
<accession>A0A6J6GHL2</accession>